<proteinExistence type="predicted"/>
<reference evidence="1 2" key="1">
    <citation type="journal article" date="2018" name="Sci. Data">
        <title>The draft genome sequence of cork oak.</title>
        <authorList>
            <person name="Ramos A.M."/>
            <person name="Usie A."/>
            <person name="Barbosa P."/>
            <person name="Barros P.M."/>
            <person name="Capote T."/>
            <person name="Chaves I."/>
            <person name="Simoes F."/>
            <person name="Abreu I."/>
            <person name="Carrasquinho I."/>
            <person name="Faro C."/>
            <person name="Guimaraes J.B."/>
            <person name="Mendonca D."/>
            <person name="Nobrega F."/>
            <person name="Rodrigues L."/>
            <person name="Saibo N.J.M."/>
            <person name="Varela M.C."/>
            <person name="Egas C."/>
            <person name="Matos J."/>
            <person name="Miguel C.M."/>
            <person name="Oliveira M.M."/>
            <person name="Ricardo C.P."/>
            <person name="Goncalves S."/>
        </authorList>
    </citation>
    <scope>NUCLEOTIDE SEQUENCE [LARGE SCALE GENOMIC DNA]</scope>
    <source>
        <strain evidence="2">cv. HL8</strain>
    </source>
</reference>
<evidence type="ECO:0000313" key="1">
    <source>
        <dbReference type="EMBL" id="KAK7822099.1"/>
    </source>
</evidence>
<dbReference type="Proteomes" id="UP000237347">
    <property type="component" value="Unassembled WGS sequence"/>
</dbReference>
<accession>A0AAW0J5P9</accession>
<dbReference type="AlphaFoldDB" id="A0AAW0J5P9"/>
<comment type="caution">
    <text evidence="1">The sequence shown here is derived from an EMBL/GenBank/DDBJ whole genome shotgun (WGS) entry which is preliminary data.</text>
</comment>
<protein>
    <submittedName>
        <fullName evidence="1">Uncharacterized protein</fullName>
    </submittedName>
</protein>
<sequence>MGKKVALWLMKSLEQIVVGSSPKYFYSFREGDSAYTLQRSSNSFGLFLLLTELKVGGSRRSIIIPVGRAENGWRVFGLELRKMLEPENYVNGGNGQSFFLAQSHKDNNRIKPFKSFADTVRGQEVQVRGRNQSEMQNQ</sequence>
<dbReference type="EMBL" id="PKMF04000679">
    <property type="protein sequence ID" value="KAK7822099.1"/>
    <property type="molecule type" value="Genomic_DNA"/>
</dbReference>
<keyword evidence="2" id="KW-1185">Reference proteome</keyword>
<name>A0AAW0J5P9_QUESU</name>
<organism evidence="1 2">
    <name type="scientific">Quercus suber</name>
    <name type="common">Cork oak</name>
    <dbReference type="NCBI Taxonomy" id="58331"/>
    <lineage>
        <taxon>Eukaryota</taxon>
        <taxon>Viridiplantae</taxon>
        <taxon>Streptophyta</taxon>
        <taxon>Embryophyta</taxon>
        <taxon>Tracheophyta</taxon>
        <taxon>Spermatophyta</taxon>
        <taxon>Magnoliopsida</taxon>
        <taxon>eudicotyledons</taxon>
        <taxon>Gunneridae</taxon>
        <taxon>Pentapetalae</taxon>
        <taxon>rosids</taxon>
        <taxon>fabids</taxon>
        <taxon>Fagales</taxon>
        <taxon>Fagaceae</taxon>
        <taxon>Quercus</taxon>
    </lineage>
</organism>
<evidence type="ECO:0000313" key="2">
    <source>
        <dbReference type="Proteomes" id="UP000237347"/>
    </source>
</evidence>
<gene>
    <name evidence="1" type="ORF">CFP56_037016</name>
</gene>